<evidence type="ECO:0000313" key="2">
    <source>
        <dbReference type="Proteomes" id="UP000298061"/>
    </source>
</evidence>
<proteinExistence type="predicted"/>
<accession>A0A4Y9ZUM6</accession>
<gene>
    <name evidence="1" type="ORF">EWM64_g5442</name>
</gene>
<name>A0A4Y9ZUM6_9AGAM</name>
<dbReference type="Proteomes" id="UP000298061">
    <property type="component" value="Unassembled WGS sequence"/>
</dbReference>
<dbReference type="EMBL" id="SFCI01000654">
    <property type="protein sequence ID" value="TFY78576.1"/>
    <property type="molecule type" value="Genomic_DNA"/>
</dbReference>
<organism evidence="1 2">
    <name type="scientific">Hericium alpestre</name>
    <dbReference type="NCBI Taxonomy" id="135208"/>
    <lineage>
        <taxon>Eukaryota</taxon>
        <taxon>Fungi</taxon>
        <taxon>Dikarya</taxon>
        <taxon>Basidiomycota</taxon>
        <taxon>Agaricomycotina</taxon>
        <taxon>Agaricomycetes</taxon>
        <taxon>Russulales</taxon>
        <taxon>Hericiaceae</taxon>
        <taxon>Hericium</taxon>
    </lineage>
</organism>
<evidence type="ECO:0000313" key="1">
    <source>
        <dbReference type="EMBL" id="TFY78576.1"/>
    </source>
</evidence>
<keyword evidence="2" id="KW-1185">Reference proteome</keyword>
<reference evidence="1 2" key="1">
    <citation type="submission" date="2019-02" db="EMBL/GenBank/DDBJ databases">
        <title>Genome sequencing of the rare red list fungi Hericium alpestre (H. flagellum).</title>
        <authorList>
            <person name="Buettner E."/>
            <person name="Kellner H."/>
        </authorList>
    </citation>
    <scope>NUCLEOTIDE SEQUENCE [LARGE SCALE GENOMIC DNA]</scope>
    <source>
        <strain evidence="1 2">DSM 108284</strain>
    </source>
</reference>
<dbReference type="AlphaFoldDB" id="A0A4Y9ZUM6"/>
<protein>
    <submittedName>
        <fullName evidence="1">Uncharacterized protein</fullName>
    </submittedName>
</protein>
<comment type="caution">
    <text evidence="1">The sequence shown here is derived from an EMBL/GenBank/DDBJ whole genome shotgun (WGS) entry which is preliminary data.</text>
</comment>
<sequence>MLPHLLTYAAKVCDLLAVHLQGDAQFFMHPSLRKILGPACAPDISAVLGKVAQLRAAVDKWMKQSADFDGAKLVAALAFGDEVAGKMKTQVMAVDSKRLAAGMKEDELKQMMQANIEWFASQSDIVFLIPFLLSHHDRATSTHWPPITSEGRAALPGLVQQYARCWEMAPFDCVTGKKK</sequence>
<dbReference type="OrthoDB" id="58416at2759"/>